<dbReference type="SUPFAM" id="SSF63829">
    <property type="entry name" value="Calcium-dependent phosphotriesterase"/>
    <property type="match status" value="1"/>
</dbReference>
<gene>
    <name evidence="1" type="ORF">MBHS_00935</name>
</gene>
<organism evidence="1 2">
    <name type="scientific">Candidatus Venteria ishoeyi</name>
    <dbReference type="NCBI Taxonomy" id="1899563"/>
    <lineage>
        <taxon>Bacteria</taxon>
        <taxon>Pseudomonadati</taxon>
        <taxon>Pseudomonadota</taxon>
        <taxon>Gammaproteobacteria</taxon>
        <taxon>Thiotrichales</taxon>
        <taxon>Thiotrichaceae</taxon>
        <taxon>Venteria</taxon>
    </lineage>
</organism>
<dbReference type="EMBL" id="FMSV02000153">
    <property type="protein sequence ID" value="SEH05082.1"/>
    <property type="molecule type" value="Genomic_DNA"/>
</dbReference>
<evidence type="ECO:0000313" key="2">
    <source>
        <dbReference type="Proteomes" id="UP000236724"/>
    </source>
</evidence>
<dbReference type="OrthoDB" id="176203at2"/>
<dbReference type="Proteomes" id="UP000236724">
    <property type="component" value="Unassembled WGS sequence"/>
</dbReference>
<name>A0A1H6F4Q6_9GAMM</name>
<reference evidence="1 2" key="1">
    <citation type="submission" date="2016-10" db="EMBL/GenBank/DDBJ databases">
        <authorList>
            <person name="de Groot N.N."/>
        </authorList>
    </citation>
    <scope>NUCLEOTIDE SEQUENCE [LARGE SCALE GENOMIC DNA]</scope>
    <source>
        <strain evidence="1">MBHS1</strain>
    </source>
</reference>
<protein>
    <submittedName>
        <fullName evidence="1">Two component regulator propeller</fullName>
    </submittedName>
</protein>
<dbReference type="AlphaFoldDB" id="A0A1H6F4Q6"/>
<dbReference type="InterPro" id="IPR011110">
    <property type="entry name" value="Reg_prop"/>
</dbReference>
<keyword evidence="2" id="KW-1185">Reference proteome</keyword>
<dbReference type="Gene3D" id="2.130.10.10">
    <property type="entry name" value="YVTN repeat-like/Quinoprotein amine dehydrogenase"/>
    <property type="match status" value="1"/>
</dbReference>
<sequence>MDNTGGLWVGHPNRFDSGGISYYSANGEWLTFTENNTTLPGASVWNAIETDVSGKAWAGVSTLVQVGSNSVDVQDVGIVSLEQNGHWLIFNTENSLLPNTSVQTIYADTSGGMWFGMSGEKDGDNWVDGGLAYKDAKEQWMVFNTKNSPLPSENIMSIAGTKNNNLWIGTDNGLVLKKIDGSWVIFNTENSALPNNQISKLFIDNNNGLWIGTKSGLAHRKADGQWSQYKETTTLPHNTITDLKFDSENNLWVSTKAGLVYKQTDGSWFLFTSAHASTPRSDKQGGLWMALRSNGLIYRDSNATWNVFNTSNSPLPHHQTTLPLIDDNGGIWAAIPGQHKMS</sequence>
<dbReference type="InterPro" id="IPR015943">
    <property type="entry name" value="WD40/YVTN_repeat-like_dom_sf"/>
</dbReference>
<proteinExistence type="predicted"/>
<dbReference type="RefSeq" id="WP_103919065.1">
    <property type="nucleotide sequence ID" value="NZ_FMSV02000153.1"/>
</dbReference>
<dbReference type="Pfam" id="PF07494">
    <property type="entry name" value="Reg_prop"/>
    <property type="match status" value="4"/>
</dbReference>
<evidence type="ECO:0000313" key="1">
    <source>
        <dbReference type="EMBL" id="SEH05082.1"/>
    </source>
</evidence>
<accession>A0A1H6F4Q6</accession>